<dbReference type="RefSeq" id="WP_152350032.1">
    <property type="nucleotide sequence ID" value="NZ_WBSN01000004.1"/>
</dbReference>
<dbReference type="GO" id="GO:0010181">
    <property type="term" value="F:FMN binding"/>
    <property type="evidence" value="ECO:0007669"/>
    <property type="project" value="TreeGrafter"/>
</dbReference>
<dbReference type="Gene3D" id="3.40.50.360">
    <property type="match status" value="1"/>
</dbReference>
<dbReference type="PANTHER" id="PTHR30543:SF21">
    <property type="entry name" value="NAD(P)H-DEPENDENT FMN REDUCTASE LOT6"/>
    <property type="match status" value="1"/>
</dbReference>
<organism evidence="2 3">
    <name type="scientific">Bifidobacterium avesanii</name>
    <dbReference type="NCBI Taxonomy" id="1798157"/>
    <lineage>
        <taxon>Bacteria</taxon>
        <taxon>Bacillati</taxon>
        <taxon>Actinomycetota</taxon>
        <taxon>Actinomycetes</taxon>
        <taxon>Bifidobacteriales</taxon>
        <taxon>Bifidobacteriaceae</taxon>
        <taxon>Bifidobacterium</taxon>
    </lineage>
</organism>
<dbReference type="InterPro" id="IPR050712">
    <property type="entry name" value="NAD(P)H-dep_reductase"/>
</dbReference>
<dbReference type="InterPro" id="IPR005025">
    <property type="entry name" value="FMN_Rdtase-like_dom"/>
</dbReference>
<sequence>MAKKILFIVGSLRDKSFNKELSEFAAEDLKAAGAEVSYLDYADVPLFDQDDEYPTPAAVTRVRQEVVDADAIWIFSPEYNYSYPGVLKNLLDWLSRPLKDYDFGGPTALSGKTVALASIAGQSAGKGVRSKLAELFSFDFTKNTLVDGEGTGASLAPEAFTTGVNTFSEETKQALAKQAADLLKALAD</sequence>
<protein>
    <submittedName>
        <fullName evidence="2">NAD(P)H-dependent oxidoreductase</fullName>
    </submittedName>
</protein>
<reference evidence="2 3" key="1">
    <citation type="submission" date="2019-10" db="EMBL/GenBank/DDBJ databases">
        <title>Bifidobacterium from non-human primates.</title>
        <authorList>
            <person name="Modesto M."/>
        </authorList>
    </citation>
    <scope>NUCLEOTIDE SEQUENCE [LARGE SCALE GENOMIC DNA]</scope>
    <source>
        <strain evidence="2 3">TREC</strain>
    </source>
</reference>
<dbReference type="GO" id="GO:0016491">
    <property type="term" value="F:oxidoreductase activity"/>
    <property type="evidence" value="ECO:0007669"/>
    <property type="project" value="InterPro"/>
</dbReference>
<dbReference type="Proteomes" id="UP000469763">
    <property type="component" value="Unassembled WGS sequence"/>
</dbReference>
<dbReference type="EMBL" id="WHZY01000005">
    <property type="protein sequence ID" value="NEG78197.1"/>
    <property type="molecule type" value="Genomic_DNA"/>
</dbReference>
<comment type="caution">
    <text evidence="2">The sequence shown here is derived from an EMBL/GenBank/DDBJ whole genome shotgun (WGS) entry which is preliminary data.</text>
</comment>
<dbReference type="Pfam" id="PF03358">
    <property type="entry name" value="FMN_red"/>
    <property type="match status" value="1"/>
</dbReference>
<evidence type="ECO:0000259" key="1">
    <source>
        <dbReference type="Pfam" id="PF03358"/>
    </source>
</evidence>
<gene>
    <name evidence="2" type="ORF">GFD22_04295</name>
</gene>
<dbReference type="SUPFAM" id="SSF52218">
    <property type="entry name" value="Flavoproteins"/>
    <property type="match status" value="1"/>
</dbReference>
<dbReference type="InterPro" id="IPR029039">
    <property type="entry name" value="Flavoprotein-like_sf"/>
</dbReference>
<evidence type="ECO:0000313" key="2">
    <source>
        <dbReference type="EMBL" id="NEG78197.1"/>
    </source>
</evidence>
<evidence type="ECO:0000313" key="3">
    <source>
        <dbReference type="Proteomes" id="UP000469763"/>
    </source>
</evidence>
<feature type="domain" description="NADPH-dependent FMN reductase-like" evidence="1">
    <location>
        <begin position="4"/>
        <end position="137"/>
    </location>
</feature>
<accession>A0A7K3TGG9</accession>
<dbReference type="PANTHER" id="PTHR30543">
    <property type="entry name" value="CHROMATE REDUCTASE"/>
    <property type="match status" value="1"/>
</dbReference>
<dbReference type="OrthoDB" id="9812295at2"/>
<proteinExistence type="predicted"/>
<keyword evidence="3" id="KW-1185">Reference proteome</keyword>
<dbReference type="AlphaFoldDB" id="A0A7K3TGG9"/>
<dbReference type="GO" id="GO:0005829">
    <property type="term" value="C:cytosol"/>
    <property type="evidence" value="ECO:0007669"/>
    <property type="project" value="TreeGrafter"/>
</dbReference>
<name>A0A7K3TGG9_9BIFI</name>